<gene>
    <name evidence="1" type="ORF">JCM9157_1179</name>
</gene>
<keyword evidence="2" id="KW-1185">Reference proteome</keyword>
<dbReference type="AlphaFoldDB" id="W4QR63"/>
<name>W4QR63_HALA3</name>
<protein>
    <recommendedName>
        <fullName evidence="3">Radical SAM protein</fullName>
    </recommendedName>
</protein>
<evidence type="ECO:0000313" key="1">
    <source>
        <dbReference type="EMBL" id="GAE34138.1"/>
    </source>
</evidence>
<comment type="caution">
    <text evidence="1">The sequence shown here is derived from an EMBL/GenBank/DDBJ whole genome shotgun (WGS) entry which is preliminary data.</text>
</comment>
<dbReference type="Proteomes" id="UP000018896">
    <property type="component" value="Unassembled WGS sequence"/>
</dbReference>
<dbReference type="eggNOG" id="ENOG5032U1X">
    <property type="taxonomic scope" value="Bacteria"/>
</dbReference>
<evidence type="ECO:0000313" key="2">
    <source>
        <dbReference type="Proteomes" id="UP000018896"/>
    </source>
</evidence>
<accession>W4QR63</accession>
<organism evidence="1 2">
    <name type="scientific">Halalkalibacter akibai (strain ATCC 43226 / DSM 21942 / CIP 109018 / JCM 9157 / 1139)</name>
    <name type="common">Bacillus akibai</name>
    <dbReference type="NCBI Taxonomy" id="1236973"/>
    <lineage>
        <taxon>Bacteria</taxon>
        <taxon>Bacillati</taxon>
        <taxon>Bacillota</taxon>
        <taxon>Bacilli</taxon>
        <taxon>Bacillales</taxon>
        <taxon>Bacillaceae</taxon>
        <taxon>Halalkalibacter</taxon>
    </lineage>
</organism>
<dbReference type="EMBL" id="BAUV01000006">
    <property type="protein sequence ID" value="GAE34138.1"/>
    <property type="molecule type" value="Genomic_DNA"/>
</dbReference>
<sequence>MTIEFIYDQRLDLFLPSIDGSWHEISKEQQEQILAKWETIRGIIPDRIKEIEQTIELVHQQLTEEEDFDRSCELNLKMAELASTINELWIWFRVTPTMT</sequence>
<reference evidence="1 2" key="1">
    <citation type="journal article" date="2014" name="Genome Announc.">
        <title>Draft Genome Sequences of Three Alkaliphilic Bacillus Strains, Bacillus wakoensis JCM 9140T, Bacillus akibai JCM 9157T, and Bacillus hemicellulosilyticus JCM 9152T.</title>
        <authorList>
            <person name="Yuki M."/>
            <person name="Oshima K."/>
            <person name="Suda W."/>
            <person name="Oshida Y."/>
            <person name="Kitamura K."/>
            <person name="Iida T."/>
            <person name="Hattori M."/>
            <person name="Ohkuma M."/>
        </authorList>
    </citation>
    <scope>NUCLEOTIDE SEQUENCE [LARGE SCALE GENOMIC DNA]</scope>
    <source>
        <strain evidence="1 2">JCM 9157</strain>
    </source>
</reference>
<proteinExistence type="predicted"/>
<dbReference type="OrthoDB" id="2989999at2"/>
<dbReference type="STRING" id="1236973.JCM9157_1179"/>
<dbReference type="RefSeq" id="WP_035662915.1">
    <property type="nucleotide sequence ID" value="NZ_BAUV01000006.1"/>
</dbReference>
<evidence type="ECO:0008006" key="3">
    <source>
        <dbReference type="Google" id="ProtNLM"/>
    </source>
</evidence>